<feature type="transmembrane region" description="Helical" evidence="7">
    <location>
        <begin position="67"/>
        <end position="84"/>
    </location>
</feature>
<feature type="transmembrane region" description="Helical" evidence="7">
    <location>
        <begin position="37"/>
        <end position="60"/>
    </location>
</feature>
<dbReference type="RefSeq" id="WP_014224418.1">
    <property type="nucleotide sequence ID" value="NC_016610.1"/>
</dbReference>
<keyword evidence="6 7" id="KW-0472">Membrane</keyword>
<organism evidence="8 9">
    <name type="scientific">Tannerella forsythia (strain ATCC 43037 / JCM 10827 / CCUG 21028 A / KCTC 5666 / FDC 338)</name>
    <name type="common">Bacteroides forsythus</name>
    <dbReference type="NCBI Taxonomy" id="203275"/>
    <lineage>
        <taxon>Bacteria</taxon>
        <taxon>Pseudomonadati</taxon>
        <taxon>Bacteroidota</taxon>
        <taxon>Bacteroidia</taxon>
        <taxon>Bacteroidales</taxon>
        <taxon>Tannerellaceae</taxon>
        <taxon>Tannerella</taxon>
    </lineage>
</organism>
<evidence type="ECO:0000256" key="6">
    <source>
        <dbReference type="ARBA" id="ARBA00023136"/>
    </source>
</evidence>
<dbReference type="NCBIfam" id="NF007995">
    <property type="entry name" value="PRK10720.1"/>
    <property type="match status" value="1"/>
</dbReference>
<evidence type="ECO:0000313" key="9">
    <source>
        <dbReference type="Proteomes" id="UP000005436"/>
    </source>
</evidence>
<feature type="transmembrane region" description="Helical" evidence="7">
    <location>
        <begin position="118"/>
        <end position="137"/>
    </location>
</feature>
<dbReference type="Pfam" id="PF00860">
    <property type="entry name" value="Xan_ur_permease"/>
    <property type="match status" value="1"/>
</dbReference>
<dbReference type="PATRIC" id="fig|203275.8.peg.897"/>
<dbReference type="PANTHER" id="PTHR42810:SF2">
    <property type="entry name" value="PURINE PERMEASE C1399.01C-RELATED"/>
    <property type="match status" value="1"/>
</dbReference>
<accession>G8UQK1</accession>
<evidence type="ECO:0000256" key="1">
    <source>
        <dbReference type="ARBA" id="ARBA00004141"/>
    </source>
</evidence>
<dbReference type="GO" id="GO:0005886">
    <property type="term" value="C:plasma membrane"/>
    <property type="evidence" value="ECO:0007669"/>
    <property type="project" value="UniProtKB-ARBA"/>
</dbReference>
<gene>
    <name evidence="8" type="primary">pyrP</name>
    <name evidence="8" type="ordered locus">BFO_0999</name>
</gene>
<keyword evidence="4 7" id="KW-0812">Transmembrane</keyword>
<comment type="similarity">
    <text evidence="2">Belongs to the nucleobase:cation symporter-2 (NCS2) (TC 2.A.40) family.</text>
</comment>
<evidence type="ECO:0000256" key="2">
    <source>
        <dbReference type="ARBA" id="ARBA00008821"/>
    </source>
</evidence>
<name>G8UQK1_TANFA</name>
<keyword evidence="5 7" id="KW-1133">Transmembrane helix</keyword>
<evidence type="ECO:0000256" key="4">
    <source>
        <dbReference type="ARBA" id="ARBA00022692"/>
    </source>
</evidence>
<evidence type="ECO:0000256" key="5">
    <source>
        <dbReference type="ARBA" id="ARBA00022989"/>
    </source>
</evidence>
<dbReference type="InterPro" id="IPR006043">
    <property type="entry name" value="NCS2"/>
</dbReference>
<protein>
    <submittedName>
        <fullName evidence="8">Uracil permease</fullName>
    </submittedName>
</protein>
<keyword evidence="9" id="KW-1185">Reference proteome</keyword>
<dbReference type="eggNOG" id="COG2233">
    <property type="taxonomic scope" value="Bacteria"/>
</dbReference>
<reference evidence="9" key="1">
    <citation type="submission" date="2011-12" db="EMBL/GenBank/DDBJ databases">
        <title>Complete sequence of Tannerella forsythia ATCC 43037.</title>
        <authorList>
            <person name="Dewhirst F."/>
            <person name="Tanner A."/>
            <person name="Izard J."/>
            <person name="Brinkac L."/>
            <person name="Durkin A.S."/>
            <person name="Hostetler J."/>
            <person name="Shetty J."/>
            <person name="Torralba M."/>
            <person name="Gill S."/>
            <person name="Nelson K."/>
        </authorList>
    </citation>
    <scope>NUCLEOTIDE SEQUENCE [LARGE SCALE GENOMIC DNA]</scope>
    <source>
        <strain evidence="9">ATCC 43037 / JCM 10827 / CCUG 33226 / KCTC 5666 / FDC 338</strain>
    </source>
</reference>
<feature type="transmembrane region" description="Helical" evidence="7">
    <location>
        <begin position="370"/>
        <end position="387"/>
    </location>
</feature>
<dbReference type="PROSITE" id="PS01116">
    <property type="entry name" value="XANTH_URACIL_PERMASE"/>
    <property type="match status" value="1"/>
</dbReference>
<evidence type="ECO:0000313" key="8">
    <source>
        <dbReference type="EMBL" id="AEW21159.1"/>
    </source>
</evidence>
<dbReference type="NCBIfam" id="TIGR00801">
    <property type="entry name" value="ncs2"/>
    <property type="match status" value="1"/>
</dbReference>
<evidence type="ECO:0000256" key="3">
    <source>
        <dbReference type="ARBA" id="ARBA00022448"/>
    </source>
</evidence>
<feature type="transmembrane region" description="Helical" evidence="7">
    <location>
        <begin position="309"/>
        <end position="330"/>
    </location>
</feature>
<dbReference type="STRING" id="203275.BFO_0999"/>
<dbReference type="GeneID" id="34758270"/>
<dbReference type="EMBL" id="CP003191">
    <property type="protein sequence ID" value="AEW21159.1"/>
    <property type="molecule type" value="Genomic_DNA"/>
</dbReference>
<dbReference type="InterPro" id="IPR006042">
    <property type="entry name" value="Xan_ur_permease"/>
</dbReference>
<proteinExistence type="inferred from homology"/>
<feature type="transmembrane region" description="Helical" evidence="7">
    <location>
        <begin position="90"/>
        <end position="111"/>
    </location>
</feature>
<feature type="transmembrane region" description="Helical" evidence="7">
    <location>
        <begin position="393"/>
        <end position="413"/>
    </location>
</feature>
<comment type="subcellular location">
    <subcellularLocation>
        <location evidence="1">Membrane</location>
        <topology evidence="1">Multi-pass membrane protein</topology>
    </subcellularLocation>
</comment>
<feature type="transmembrane region" description="Helical" evidence="7">
    <location>
        <begin position="223"/>
        <end position="243"/>
    </location>
</feature>
<dbReference type="Proteomes" id="UP000005436">
    <property type="component" value="Chromosome"/>
</dbReference>
<feature type="transmembrane region" description="Helical" evidence="7">
    <location>
        <begin position="336"/>
        <end position="358"/>
    </location>
</feature>
<dbReference type="PANTHER" id="PTHR42810">
    <property type="entry name" value="PURINE PERMEASE C1399.01C-RELATED"/>
    <property type="match status" value="1"/>
</dbReference>
<evidence type="ECO:0000256" key="7">
    <source>
        <dbReference type="SAM" id="Phobius"/>
    </source>
</evidence>
<feature type="transmembrane region" description="Helical" evidence="7">
    <location>
        <begin position="183"/>
        <end position="203"/>
    </location>
</feature>
<keyword evidence="3" id="KW-0813">Transport</keyword>
<dbReference type="HOGENOM" id="CLU_017959_1_2_10"/>
<dbReference type="GO" id="GO:0042907">
    <property type="term" value="F:xanthine transmembrane transporter activity"/>
    <property type="evidence" value="ECO:0007669"/>
    <property type="project" value="TreeGrafter"/>
</dbReference>
<sequence>MAGRIIQVEERVPLLKGIPLSIQHTFAMFSASVLVPWLFGINAAIVLLMNGIGTLIFIVITKGKSPAYLGSSFAFISPTLLLISNPDFGYPYALGGFVVTGLIFCAVAILIKFAGTKWIDTVLPPAAMGPVVALIGLELAGTAAQNGGLVPSETYTGINPLFVVVFVVTIAVAVLGQVLFRGFAAAISILIAIVSGYLVAFFAGLVDFSGVMQAGLFAWPNFVFPRFSPEAIFIVIPASLVVISEHIGHQVVTSEIVGRDLLKDPGLHRTLFSDGVSTVLSGCFGSVPTTTYGENIGVMAITKVFSVRVIGGAAVFSILLAFFAPASALINSIPAPVMGGISFLLYGMIGASGIRLMVDRKVNYAKGRNLAMTALVFVVGLSGVYIRIGNVKLTGMCLATLTGIFLGGLFYVIDRLGIANDTDEPDHG</sequence>
<feature type="transmembrane region" description="Helical" evidence="7">
    <location>
        <begin position="157"/>
        <end position="176"/>
    </location>
</feature>
<dbReference type="KEGG" id="tfo:BFO_0999"/>
<dbReference type="AlphaFoldDB" id="G8UQK1"/>